<evidence type="ECO:0000256" key="1">
    <source>
        <dbReference type="SAM" id="MobiDB-lite"/>
    </source>
</evidence>
<accession>A0ABN9TBV1</accession>
<feature type="non-terminal residue" evidence="2">
    <location>
        <position position="128"/>
    </location>
</feature>
<dbReference type="EMBL" id="CAUYUJ010014533">
    <property type="protein sequence ID" value="CAK0842779.1"/>
    <property type="molecule type" value="Genomic_DNA"/>
</dbReference>
<feature type="compositionally biased region" description="Basic residues" evidence="1">
    <location>
        <begin position="30"/>
        <end position="79"/>
    </location>
</feature>
<feature type="compositionally biased region" description="Low complexity" evidence="1">
    <location>
        <begin position="89"/>
        <end position="109"/>
    </location>
</feature>
<evidence type="ECO:0000313" key="3">
    <source>
        <dbReference type="Proteomes" id="UP001189429"/>
    </source>
</evidence>
<comment type="caution">
    <text evidence="2">The sequence shown here is derived from an EMBL/GenBank/DDBJ whole genome shotgun (WGS) entry which is preliminary data.</text>
</comment>
<proteinExistence type="predicted"/>
<protein>
    <submittedName>
        <fullName evidence="2">Uncharacterized protein</fullName>
    </submittedName>
</protein>
<sequence length="128" mass="14546">MSRAAPSAPLQPPLCARDGGTIAPEEGRWASRRGRRRCGRRPRRRPRREVCRHRRPWARLGPRRRPRAPRRGSRLRLGRRPPDRARACGAGWPVRRAPGARPARTRAPSPCRCLRRIGHHASDALCVA</sequence>
<reference evidence="2" key="1">
    <citation type="submission" date="2023-10" db="EMBL/GenBank/DDBJ databases">
        <authorList>
            <person name="Chen Y."/>
            <person name="Shah S."/>
            <person name="Dougan E. K."/>
            <person name="Thang M."/>
            <person name="Chan C."/>
        </authorList>
    </citation>
    <scope>NUCLEOTIDE SEQUENCE [LARGE SCALE GENOMIC DNA]</scope>
</reference>
<name>A0ABN9TBV1_9DINO</name>
<evidence type="ECO:0000313" key="2">
    <source>
        <dbReference type="EMBL" id="CAK0842779.1"/>
    </source>
</evidence>
<dbReference type="Proteomes" id="UP001189429">
    <property type="component" value="Unassembled WGS sequence"/>
</dbReference>
<gene>
    <name evidence="2" type="ORF">PCOR1329_LOCUS37399</name>
</gene>
<feature type="region of interest" description="Disordered" evidence="1">
    <location>
        <begin position="1"/>
        <end position="109"/>
    </location>
</feature>
<organism evidence="2 3">
    <name type="scientific">Prorocentrum cordatum</name>
    <dbReference type="NCBI Taxonomy" id="2364126"/>
    <lineage>
        <taxon>Eukaryota</taxon>
        <taxon>Sar</taxon>
        <taxon>Alveolata</taxon>
        <taxon>Dinophyceae</taxon>
        <taxon>Prorocentrales</taxon>
        <taxon>Prorocentraceae</taxon>
        <taxon>Prorocentrum</taxon>
    </lineage>
</organism>
<keyword evidence="3" id="KW-1185">Reference proteome</keyword>